<dbReference type="InterPro" id="IPR014284">
    <property type="entry name" value="RNA_pol_sigma-70_dom"/>
</dbReference>
<keyword evidence="5" id="KW-0804">Transcription</keyword>
<evidence type="ECO:0000256" key="2">
    <source>
        <dbReference type="ARBA" id="ARBA00023015"/>
    </source>
</evidence>
<dbReference type="CDD" id="cd06171">
    <property type="entry name" value="Sigma70_r4"/>
    <property type="match status" value="1"/>
</dbReference>
<gene>
    <name evidence="8" type="ORF">GA0116948_11834</name>
</gene>
<dbReference type="SUPFAM" id="SSF88659">
    <property type="entry name" value="Sigma3 and sigma4 domains of RNA polymerase sigma factors"/>
    <property type="match status" value="1"/>
</dbReference>
<keyword evidence="4" id="KW-0238">DNA-binding</keyword>
<dbReference type="RefSeq" id="WP_165798513.1">
    <property type="nucleotide sequence ID" value="NZ_FMAR01000018.1"/>
</dbReference>
<dbReference type="Pfam" id="PF08281">
    <property type="entry name" value="Sigma70_r4_2"/>
    <property type="match status" value="1"/>
</dbReference>
<evidence type="ECO:0000313" key="9">
    <source>
        <dbReference type="Proteomes" id="UP000242818"/>
    </source>
</evidence>
<reference evidence="8 9" key="1">
    <citation type="submission" date="2016-08" db="EMBL/GenBank/DDBJ databases">
        <authorList>
            <person name="Seilhamer J.J."/>
        </authorList>
    </citation>
    <scope>NUCLEOTIDE SEQUENCE [LARGE SCALE GENOMIC DNA]</scope>
    <source>
        <strain evidence="8 9">A37T2</strain>
    </source>
</reference>
<keyword evidence="9" id="KW-1185">Reference proteome</keyword>
<dbReference type="PANTHER" id="PTHR43133">
    <property type="entry name" value="RNA POLYMERASE ECF-TYPE SIGMA FACTO"/>
    <property type="match status" value="1"/>
</dbReference>
<dbReference type="SUPFAM" id="SSF88946">
    <property type="entry name" value="Sigma2 domain of RNA polymerase sigma factors"/>
    <property type="match status" value="1"/>
</dbReference>
<evidence type="ECO:0000259" key="7">
    <source>
        <dbReference type="Pfam" id="PF08281"/>
    </source>
</evidence>
<organism evidence="8 9">
    <name type="scientific">Chitinophaga costaii</name>
    <dbReference type="NCBI Taxonomy" id="1335309"/>
    <lineage>
        <taxon>Bacteria</taxon>
        <taxon>Pseudomonadati</taxon>
        <taxon>Bacteroidota</taxon>
        <taxon>Chitinophagia</taxon>
        <taxon>Chitinophagales</taxon>
        <taxon>Chitinophagaceae</taxon>
        <taxon>Chitinophaga</taxon>
    </lineage>
</organism>
<evidence type="ECO:0000256" key="4">
    <source>
        <dbReference type="ARBA" id="ARBA00023125"/>
    </source>
</evidence>
<dbReference type="PANTHER" id="PTHR43133:SF8">
    <property type="entry name" value="RNA POLYMERASE SIGMA FACTOR HI_1459-RELATED"/>
    <property type="match status" value="1"/>
</dbReference>
<dbReference type="Gene3D" id="1.10.10.10">
    <property type="entry name" value="Winged helix-like DNA-binding domain superfamily/Winged helix DNA-binding domain"/>
    <property type="match status" value="1"/>
</dbReference>
<dbReference type="InterPro" id="IPR039425">
    <property type="entry name" value="RNA_pol_sigma-70-like"/>
</dbReference>
<keyword evidence="3" id="KW-0731">Sigma factor</keyword>
<dbReference type="InterPro" id="IPR036388">
    <property type="entry name" value="WH-like_DNA-bd_sf"/>
</dbReference>
<dbReference type="InterPro" id="IPR013249">
    <property type="entry name" value="RNA_pol_sigma70_r4_t2"/>
</dbReference>
<keyword evidence="2" id="KW-0805">Transcription regulation</keyword>
<protein>
    <submittedName>
        <fullName evidence="8">RNA polymerase, sigma subunit, ECF family</fullName>
    </submittedName>
</protein>
<dbReference type="Proteomes" id="UP000242818">
    <property type="component" value="Unassembled WGS sequence"/>
</dbReference>
<accession>A0A1C4FZ80</accession>
<dbReference type="STRING" id="1335309.GA0116948_11834"/>
<dbReference type="AlphaFoldDB" id="A0A1C4FZ80"/>
<dbReference type="GO" id="GO:0016987">
    <property type="term" value="F:sigma factor activity"/>
    <property type="evidence" value="ECO:0007669"/>
    <property type="project" value="UniProtKB-KW"/>
</dbReference>
<feature type="domain" description="RNA polymerase sigma factor 70 region 4 type 2" evidence="7">
    <location>
        <begin position="124"/>
        <end position="176"/>
    </location>
</feature>
<dbReference type="NCBIfam" id="TIGR02937">
    <property type="entry name" value="sigma70-ECF"/>
    <property type="match status" value="1"/>
</dbReference>
<dbReference type="Gene3D" id="1.10.1740.10">
    <property type="match status" value="1"/>
</dbReference>
<dbReference type="InterPro" id="IPR007627">
    <property type="entry name" value="RNA_pol_sigma70_r2"/>
</dbReference>
<evidence type="ECO:0000256" key="1">
    <source>
        <dbReference type="ARBA" id="ARBA00010641"/>
    </source>
</evidence>
<dbReference type="EMBL" id="FMAR01000018">
    <property type="protein sequence ID" value="SCC60831.1"/>
    <property type="molecule type" value="Genomic_DNA"/>
</dbReference>
<name>A0A1C4FZ80_9BACT</name>
<evidence type="ECO:0000256" key="5">
    <source>
        <dbReference type="ARBA" id="ARBA00023163"/>
    </source>
</evidence>
<dbReference type="InterPro" id="IPR013325">
    <property type="entry name" value="RNA_pol_sigma_r2"/>
</dbReference>
<evidence type="ECO:0000256" key="3">
    <source>
        <dbReference type="ARBA" id="ARBA00023082"/>
    </source>
</evidence>
<dbReference type="GO" id="GO:0006352">
    <property type="term" value="P:DNA-templated transcription initiation"/>
    <property type="evidence" value="ECO:0007669"/>
    <property type="project" value="InterPro"/>
</dbReference>
<sequence>MPADAPYQEEELLTRIVEGDATIYPYLFDTYYNSLVYFSLSIIKDQQQAEDIAVDSLVKLWQVPTRFETTGKLRGYLFTLARNASLNYLKHLRVRERSEQVLAHPEALIDARLEALVVEADLLRLVYQEIAQLPDAYRQVVELLYVEGLSAAEAADRLGISMDNLRQRKGRAIKELKSGLLKKGLNDIFFSLIFF</sequence>
<evidence type="ECO:0000313" key="8">
    <source>
        <dbReference type="EMBL" id="SCC60831.1"/>
    </source>
</evidence>
<dbReference type="Pfam" id="PF04542">
    <property type="entry name" value="Sigma70_r2"/>
    <property type="match status" value="1"/>
</dbReference>
<proteinExistence type="inferred from homology"/>
<feature type="domain" description="RNA polymerase sigma-70 region 2" evidence="6">
    <location>
        <begin position="27"/>
        <end position="91"/>
    </location>
</feature>
<comment type="similarity">
    <text evidence="1">Belongs to the sigma-70 factor family. ECF subfamily.</text>
</comment>
<dbReference type="GO" id="GO:0003677">
    <property type="term" value="F:DNA binding"/>
    <property type="evidence" value="ECO:0007669"/>
    <property type="project" value="UniProtKB-KW"/>
</dbReference>
<evidence type="ECO:0000259" key="6">
    <source>
        <dbReference type="Pfam" id="PF04542"/>
    </source>
</evidence>
<dbReference type="InterPro" id="IPR013324">
    <property type="entry name" value="RNA_pol_sigma_r3/r4-like"/>
</dbReference>